<reference evidence="1 2" key="1">
    <citation type="submission" date="2023-08" db="EMBL/GenBank/DDBJ databases">
        <authorList>
            <person name="Maltman C."/>
        </authorList>
    </citation>
    <scope>NUCLEOTIDE SEQUENCE [LARGE SCALE GENOMIC DNA]</scope>
    <source>
        <strain evidence="1 2">ES2</strain>
    </source>
</reference>
<dbReference type="RefSeq" id="WP_309522169.1">
    <property type="nucleotide sequence ID" value="NZ_JAVIXS010000006.1"/>
</dbReference>
<accession>A0ABU1E4E7</accession>
<protein>
    <submittedName>
        <fullName evidence="1">DUF4932 domain-containing protein</fullName>
    </submittedName>
</protein>
<comment type="caution">
    <text evidence="1">The sequence shown here is derived from an EMBL/GenBank/DDBJ whole genome shotgun (WGS) entry which is preliminary data.</text>
</comment>
<sequence>MKKIILIITLILSISLRAQKDVKIELSESYELGNIILALTEYGRTDPYDVQKIPPYYDEIITYFEPVKDHPLLKQVNYSRKDWKKFLGFRTDFYAFSFDEKGLLKRDFPFNSFGPKEVDENLELINDFVKKSNYRAFYKNHQQFYNTLIANYKEYYYINDTYAFLDKIAGQPKNKNTKSYVIAISPLVGGQNCHREINSSLTVDFPDIGKDLILGNLKNNIARRILDNHTVFSEIDHGYVNPISEHYSKEITESFNLTNWDKKSGYVGINSFNEYMTWAVYDLFIKENFPKEKTDSLSAIYHKVNIRRGFIAQNLFSEKLIELYKKEKNLEKLYVPLLKWTKKIENQISQPSVLNSNNKDFEKADLNNIVVKFTEPMKKTKTLQLKLYEYIDGKETRNTIIIVKNPVWSKDGKEVKFKLDTSYKNFVLGFYVPNNMTGFYSKKGILLNPDNYLLLSS</sequence>
<proteinExistence type="predicted"/>
<keyword evidence="2" id="KW-1185">Reference proteome</keyword>
<organism evidence="1 2">
    <name type="scientific">Chryseobacterium metallicongregator</name>
    <dbReference type="NCBI Taxonomy" id="3073042"/>
    <lineage>
        <taxon>Bacteria</taxon>
        <taxon>Pseudomonadati</taxon>
        <taxon>Bacteroidota</taxon>
        <taxon>Flavobacteriia</taxon>
        <taxon>Flavobacteriales</taxon>
        <taxon>Weeksellaceae</taxon>
        <taxon>Chryseobacterium group</taxon>
        <taxon>Chryseobacterium</taxon>
    </lineage>
</organism>
<evidence type="ECO:0000313" key="1">
    <source>
        <dbReference type="EMBL" id="MDR4952669.1"/>
    </source>
</evidence>
<gene>
    <name evidence="1" type="ORF">REB14_10830</name>
</gene>
<name>A0ABU1E4E7_9FLAO</name>
<dbReference type="EMBL" id="JAVIXS010000006">
    <property type="protein sequence ID" value="MDR4952669.1"/>
    <property type="molecule type" value="Genomic_DNA"/>
</dbReference>
<dbReference type="Proteomes" id="UP001260959">
    <property type="component" value="Unassembled WGS sequence"/>
</dbReference>
<evidence type="ECO:0000313" key="2">
    <source>
        <dbReference type="Proteomes" id="UP001260959"/>
    </source>
</evidence>